<reference evidence="2" key="1">
    <citation type="submission" date="2021-06" db="EMBL/GenBank/DDBJ databases">
        <authorList>
            <person name="Kallberg Y."/>
            <person name="Tangrot J."/>
            <person name="Rosling A."/>
        </authorList>
    </citation>
    <scope>NUCLEOTIDE SEQUENCE</scope>
    <source>
        <strain evidence="2">MT106</strain>
    </source>
</reference>
<accession>A0A9N9F6F5</accession>
<gene>
    <name evidence="2" type="ORF">AGERDE_LOCUS4878</name>
</gene>
<keyword evidence="3" id="KW-1185">Reference proteome</keyword>
<dbReference type="AlphaFoldDB" id="A0A9N9F6F5"/>
<evidence type="ECO:0000256" key="1">
    <source>
        <dbReference type="SAM" id="MobiDB-lite"/>
    </source>
</evidence>
<evidence type="ECO:0000313" key="2">
    <source>
        <dbReference type="EMBL" id="CAG8513800.1"/>
    </source>
</evidence>
<dbReference type="Gene3D" id="1.10.510.10">
    <property type="entry name" value="Transferase(Phosphotransferase) domain 1"/>
    <property type="match status" value="1"/>
</dbReference>
<dbReference type="InterPro" id="IPR011009">
    <property type="entry name" value="Kinase-like_dom_sf"/>
</dbReference>
<sequence>MWEFASGQPPLLDRSHNFHLALDICKGLRPSISHLSATPKCYIEVMERCWDAIPSKRPDVHELRTILEKFYIEFKEHEFTVAEIERLRISEAAKESPSTLSPPTSTLPQSSSQTNQPQSSSSVSNRNSQVAIYTSRLLNFINLPEPQNSSSYEPTNYEFIEFEEAEVVDSGQLDLFIPKTEFALRRREDLPKIPELRVDSLLFPLDLPKITENNREQDEY</sequence>
<dbReference type="Proteomes" id="UP000789831">
    <property type="component" value="Unassembled WGS sequence"/>
</dbReference>
<evidence type="ECO:0000313" key="3">
    <source>
        <dbReference type="Proteomes" id="UP000789831"/>
    </source>
</evidence>
<comment type="caution">
    <text evidence="2">The sequence shown here is derived from an EMBL/GenBank/DDBJ whole genome shotgun (WGS) entry which is preliminary data.</text>
</comment>
<name>A0A9N9F6F5_9GLOM</name>
<protein>
    <submittedName>
        <fullName evidence="2">1529_t:CDS:1</fullName>
    </submittedName>
</protein>
<dbReference type="EMBL" id="CAJVPL010000605">
    <property type="protein sequence ID" value="CAG8513800.1"/>
    <property type="molecule type" value="Genomic_DNA"/>
</dbReference>
<dbReference type="OrthoDB" id="3205772at2759"/>
<feature type="region of interest" description="Disordered" evidence="1">
    <location>
        <begin position="92"/>
        <end position="126"/>
    </location>
</feature>
<feature type="compositionally biased region" description="Low complexity" evidence="1">
    <location>
        <begin position="96"/>
        <end position="126"/>
    </location>
</feature>
<organism evidence="2 3">
    <name type="scientific">Ambispora gerdemannii</name>
    <dbReference type="NCBI Taxonomy" id="144530"/>
    <lineage>
        <taxon>Eukaryota</taxon>
        <taxon>Fungi</taxon>
        <taxon>Fungi incertae sedis</taxon>
        <taxon>Mucoromycota</taxon>
        <taxon>Glomeromycotina</taxon>
        <taxon>Glomeromycetes</taxon>
        <taxon>Archaeosporales</taxon>
        <taxon>Ambisporaceae</taxon>
        <taxon>Ambispora</taxon>
    </lineage>
</organism>
<dbReference type="SUPFAM" id="SSF56112">
    <property type="entry name" value="Protein kinase-like (PK-like)"/>
    <property type="match status" value="1"/>
</dbReference>
<proteinExistence type="predicted"/>